<evidence type="ECO:0000256" key="1">
    <source>
        <dbReference type="ARBA" id="ARBA00022737"/>
    </source>
</evidence>
<evidence type="ECO:0000313" key="6">
    <source>
        <dbReference type="Proteomes" id="UP000176511"/>
    </source>
</evidence>
<keyword evidence="4" id="KW-1133">Transmembrane helix</keyword>
<proteinExistence type="predicted"/>
<keyword evidence="4" id="KW-0472">Membrane</keyword>
<sequence>MQEENTSSTLQYILLGFTVTIATLVLLFLMLSLSAPRFAGALMFAVTGSDRATLIASRGNSDVYVDLGSQYFGGAQPYNVLLAKEYFEKAISRDAENYLAHYQLARVLFVLNDIEGAKEHIDTSTALVPDFSRNYYMQGLIYGFAQEYEKAEAGFKEFITRQPNLWAGYVDLSWIYFAQGKFTEGRELLEPIVDMFPNNPWVANSYGLFLMHSHQFAEASEQFDIALAALGAMMPDDFGIAYPGNDPAYYEEGYEQMRTSIEHNIATLVQLTSQ</sequence>
<evidence type="ECO:0000256" key="4">
    <source>
        <dbReference type="SAM" id="Phobius"/>
    </source>
</evidence>
<keyword evidence="1" id="KW-0677">Repeat</keyword>
<feature type="repeat" description="TPR" evidence="3">
    <location>
        <begin position="132"/>
        <end position="165"/>
    </location>
</feature>
<dbReference type="PROSITE" id="PS50005">
    <property type="entry name" value="TPR"/>
    <property type="match status" value="1"/>
</dbReference>
<dbReference type="Pfam" id="PF13432">
    <property type="entry name" value="TPR_16"/>
    <property type="match status" value="1"/>
</dbReference>
<dbReference type="Proteomes" id="UP000176511">
    <property type="component" value="Unassembled WGS sequence"/>
</dbReference>
<dbReference type="SUPFAM" id="SSF48452">
    <property type="entry name" value="TPR-like"/>
    <property type="match status" value="1"/>
</dbReference>
<protein>
    <submittedName>
        <fullName evidence="5">Uncharacterized protein</fullName>
    </submittedName>
</protein>
<name>A0A1F6DLB6_9BACT</name>
<evidence type="ECO:0000256" key="3">
    <source>
        <dbReference type="PROSITE-ProRule" id="PRU00339"/>
    </source>
</evidence>
<gene>
    <name evidence="5" type="ORF">A3C87_01275</name>
</gene>
<dbReference type="Gene3D" id="1.25.40.10">
    <property type="entry name" value="Tetratricopeptide repeat domain"/>
    <property type="match status" value="1"/>
</dbReference>
<dbReference type="InterPro" id="IPR051685">
    <property type="entry name" value="Ycf3/AcsC/BcsC/TPR_MFPF"/>
</dbReference>
<dbReference type="PANTHER" id="PTHR44943">
    <property type="entry name" value="CELLULOSE SYNTHASE OPERON PROTEIN C"/>
    <property type="match status" value="1"/>
</dbReference>
<dbReference type="Pfam" id="PF14559">
    <property type="entry name" value="TPR_19"/>
    <property type="match status" value="1"/>
</dbReference>
<accession>A0A1F6DLB6</accession>
<reference evidence="5 6" key="1">
    <citation type="journal article" date="2016" name="Nat. Commun.">
        <title>Thousands of microbial genomes shed light on interconnected biogeochemical processes in an aquifer system.</title>
        <authorList>
            <person name="Anantharaman K."/>
            <person name="Brown C.T."/>
            <person name="Hug L.A."/>
            <person name="Sharon I."/>
            <person name="Castelle C.J."/>
            <person name="Probst A.J."/>
            <person name="Thomas B.C."/>
            <person name="Singh A."/>
            <person name="Wilkins M.J."/>
            <person name="Karaoz U."/>
            <person name="Brodie E.L."/>
            <person name="Williams K.H."/>
            <person name="Hubbard S.S."/>
            <person name="Banfield J.F."/>
        </authorList>
    </citation>
    <scope>NUCLEOTIDE SEQUENCE [LARGE SCALE GENOMIC DNA]</scope>
</reference>
<comment type="caution">
    <text evidence="5">The sequence shown here is derived from an EMBL/GenBank/DDBJ whole genome shotgun (WGS) entry which is preliminary data.</text>
</comment>
<dbReference type="EMBL" id="MFLE01000009">
    <property type="protein sequence ID" value="OGG62204.1"/>
    <property type="molecule type" value="Genomic_DNA"/>
</dbReference>
<dbReference type="PANTHER" id="PTHR44943:SF8">
    <property type="entry name" value="TPR REPEAT-CONTAINING PROTEIN MJ0263"/>
    <property type="match status" value="1"/>
</dbReference>
<dbReference type="STRING" id="1798491.A3C87_01275"/>
<dbReference type="InterPro" id="IPR011990">
    <property type="entry name" value="TPR-like_helical_dom_sf"/>
</dbReference>
<evidence type="ECO:0000313" key="5">
    <source>
        <dbReference type="EMBL" id="OGG62204.1"/>
    </source>
</evidence>
<evidence type="ECO:0000256" key="2">
    <source>
        <dbReference type="ARBA" id="ARBA00022803"/>
    </source>
</evidence>
<dbReference type="InterPro" id="IPR019734">
    <property type="entry name" value="TPR_rpt"/>
</dbReference>
<organism evidence="5 6">
    <name type="scientific">Candidatus Kaiserbacteria bacterium RIFCSPHIGHO2_02_FULL_49_34</name>
    <dbReference type="NCBI Taxonomy" id="1798491"/>
    <lineage>
        <taxon>Bacteria</taxon>
        <taxon>Candidatus Kaiseribacteriota</taxon>
    </lineage>
</organism>
<keyword evidence="4" id="KW-0812">Transmembrane</keyword>
<dbReference type="SMART" id="SM00028">
    <property type="entry name" value="TPR"/>
    <property type="match status" value="3"/>
</dbReference>
<feature type="transmembrane region" description="Helical" evidence="4">
    <location>
        <begin position="12"/>
        <end position="33"/>
    </location>
</feature>
<keyword evidence="2 3" id="KW-0802">TPR repeat</keyword>
<dbReference type="AlphaFoldDB" id="A0A1F6DLB6"/>